<sequence>MDATETVEYWKAEDKLSTLSPRSKQGFKLHPNISLGLNKTVIKKTTTRRRKLKAVTQTIVKMEKKPMARNKALVAEDVAVVAAAALVMEKFCR</sequence>
<dbReference type="AlphaFoldDB" id="A0A816XZM9"/>
<name>A0A816XZM9_BRANA</name>
<dbReference type="Proteomes" id="UP001295469">
    <property type="component" value="Chromosome A01"/>
</dbReference>
<reference evidence="1" key="1">
    <citation type="submission" date="2021-01" db="EMBL/GenBank/DDBJ databases">
        <authorList>
            <consortium name="Genoscope - CEA"/>
            <person name="William W."/>
        </authorList>
    </citation>
    <scope>NUCLEOTIDE SEQUENCE</scope>
</reference>
<proteinExistence type="predicted"/>
<protein>
    <submittedName>
        <fullName evidence="1">(rape) hypothetical protein</fullName>
    </submittedName>
</protein>
<evidence type="ECO:0000313" key="1">
    <source>
        <dbReference type="EMBL" id="CAF2152732.1"/>
    </source>
</evidence>
<accession>A0A816XZM9</accession>
<organism evidence="1">
    <name type="scientific">Brassica napus</name>
    <name type="common">Rape</name>
    <dbReference type="NCBI Taxonomy" id="3708"/>
    <lineage>
        <taxon>Eukaryota</taxon>
        <taxon>Viridiplantae</taxon>
        <taxon>Streptophyta</taxon>
        <taxon>Embryophyta</taxon>
        <taxon>Tracheophyta</taxon>
        <taxon>Spermatophyta</taxon>
        <taxon>Magnoliopsida</taxon>
        <taxon>eudicotyledons</taxon>
        <taxon>Gunneridae</taxon>
        <taxon>Pentapetalae</taxon>
        <taxon>rosids</taxon>
        <taxon>malvids</taxon>
        <taxon>Brassicales</taxon>
        <taxon>Brassicaceae</taxon>
        <taxon>Brassiceae</taxon>
        <taxon>Brassica</taxon>
    </lineage>
</organism>
<gene>
    <name evidence="1" type="ORF">DARMORV10_A01P29360.1</name>
</gene>
<dbReference type="EMBL" id="HG994355">
    <property type="protein sequence ID" value="CAF2152732.1"/>
    <property type="molecule type" value="Genomic_DNA"/>
</dbReference>